<keyword evidence="1" id="KW-0175">Coiled coil</keyword>
<accession>A0A1E8E1S1</accession>
<dbReference type="Proteomes" id="UP000186931">
    <property type="component" value="Unassembled WGS sequence"/>
</dbReference>
<reference evidence="4" key="3">
    <citation type="submission" date="2019-11" db="EMBL/GenBank/DDBJ databases">
        <authorList>
            <person name="Yao H."/>
            <person name="Du X."/>
            <person name="Yu R."/>
            <person name="Li A."/>
        </authorList>
    </citation>
    <scope>NUCLEOTIDE SEQUENCE</scope>
    <source>
        <strain evidence="4">19110F47</strain>
    </source>
</reference>
<dbReference type="AlphaFoldDB" id="A0A1E8E1S1"/>
<evidence type="ECO:0000256" key="1">
    <source>
        <dbReference type="SAM" id="Coils"/>
    </source>
</evidence>
<dbReference type="EMBL" id="JACANG010000014">
    <property type="protein sequence ID" value="MDM1719238.1"/>
    <property type="molecule type" value="Genomic_DNA"/>
</dbReference>
<dbReference type="RefSeq" id="WP_004976684.1">
    <property type="nucleotide sequence ID" value="NZ_AP031566.1"/>
</dbReference>
<dbReference type="EMBL" id="CP046045">
    <property type="protein sequence ID" value="QGM27745.1"/>
    <property type="molecule type" value="Genomic_DNA"/>
</dbReference>
<dbReference type="EMBL" id="CP071770">
    <property type="protein sequence ID" value="QTD60855.1"/>
    <property type="molecule type" value="Genomic_DNA"/>
</dbReference>
<dbReference type="Proteomes" id="UP000405075">
    <property type="component" value="Chromosome"/>
</dbReference>
<dbReference type="EMBL" id="MKQS01000013">
    <property type="protein sequence ID" value="OFE43348.1"/>
    <property type="molecule type" value="Genomic_DNA"/>
</dbReference>
<evidence type="ECO:0000313" key="6">
    <source>
        <dbReference type="Proteomes" id="UP000186931"/>
    </source>
</evidence>
<gene>
    <name evidence="3" type="ORF">BJN41_06680</name>
    <name evidence="4" type="ORF">GJD93_08650</name>
    <name evidence="2" type="ORF">HX110_08815</name>
    <name evidence="5" type="ORF">J4G45_08415</name>
</gene>
<keyword evidence="8" id="KW-1185">Reference proteome</keyword>
<dbReference type="Proteomes" id="UP001174419">
    <property type="component" value="Unassembled WGS sequence"/>
</dbReference>
<reference evidence="5 8" key="4">
    <citation type="journal article" date="2020" name="Front. Cell. Infect. Microbiol.">
        <title>Characterization of Three Porcine Acinetobacter towneri Strains Co-Harboring tet(X3) and bla OXA-58.</title>
        <authorList>
            <person name="Ma J."/>
            <person name="Wang J."/>
            <person name="Feng J."/>
            <person name="Liu Y."/>
            <person name="Yang B."/>
            <person name="Li R."/>
            <person name="Bai L."/>
            <person name="He T."/>
            <person name="Wang X."/>
            <person name="Yang Z."/>
        </authorList>
    </citation>
    <scope>NUCLEOTIDE SEQUENCE [LARGE SCALE GENOMIC DNA]</scope>
    <source>
        <strain evidence="5 8">GX5</strain>
    </source>
</reference>
<reference evidence="3 6" key="1">
    <citation type="submission" date="2016-10" db="EMBL/GenBank/DDBJ databases">
        <title>Genome of airborne Acinetobacter sp. 5-2Ac02 in the hospital environment: Species near to Acinetobacter towneri.</title>
        <authorList>
            <person name="Barbosa B."/>
            <person name="Fernandez-Garcia L."/>
            <person name="Gato E."/>
            <person name="Leao R."/>
            <person name="Albano R."/>
            <person name="Fernandez B."/>
            <person name="Fernandez-Cuenca F."/>
            <person name="Marques E."/>
            <person name="Tomas M."/>
        </authorList>
    </citation>
    <scope>NUCLEOTIDE SEQUENCE [LARGE SCALE GENOMIC DNA]</scope>
    <source>
        <strain evidence="3 6">5-2Ac02</strain>
    </source>
</reference>
<proteinExistence type="predicted"/>
<organism evidence="3 6">
    <name type="scientific">Acinetobacter towneri</name>
    <dbReference type="NCBI Taxonomy" id="202956"/>
    <lineage>
        <taxon>Bacteria</taxon>
        <taxon>Pseudomonadati</taxon>
        <taxon>Pseudomonadota</taxon>
        <taxon>Gammaproteobacteria</taxon>
        <taxon>Moraxellales</taxon>
        <taxon>Moraxellaceae</taxon>
        <taxon>Acinetobacter</taxon>
    </lineage>
</organism>
<reference evidence="2" key="5">
    <citation type="submission" date="2020-06" db="EMBL/GenBank/DDBJ databases">
        <authorList>
            <person name="Dong N."/>
        </authorList>
    </citation>
    <scope>NUCLEOTIDE SEQUENCE</scope>
    <source>
        <strain evidence="2">DF49-4</strain>
    </source>
</reference>
<dbReference type="GeneID" id="64223028"/>
<name>A0A1E8E1S1_9GAMM</name>
<protein>
    <submittedName>
        <fullName evidence="3">Uncharacterized protein</fullName>
    </submittedName>
</protein>
<sequence>MAEQQYLDLKHLDKQLDEFEKKKKKIKKMRIGYKLFAHLMGDEKFAHHVSESALNPDKRSYRKVKIKITSDEGELTFLEKD</sequence>
<reference evidence="2" key="7">
    <citation type="journal article" date="2022" name="Sci. Total Environ.">
        <title>Prevalence, transmission, and molecular epidemiology of tet(X)-positive bacteria among humans, animals, and environmental niches in China: An epidemiological, and genomic-based study.</title>
        <authorList>
            <person name="Dong N."/>
            <person name="Zeng Y."/>
            <person name="Cai C."/>
            <person name="Sun C."/>
            <person name="Lu J."/>
            <person name="Liu C."/>
            <person name="Zhou H."/>
            <person name="Sun Q."/>
            <person name="Shu L."/>
            <person name="Wang H."/>
            <person name="Wang Y."/>
            <person name="Wang S."/>
            <person name="Wu C."/>
            <person name="Chan E.W."/>
            <person name="Chen G."/>
            <person name="Shen Z."/>
            <person name="Chen S."/>
            <person name="Zhang R."/>
        </authorList>
    </citation>
    <scope>NUCLEOTIDE SEQUENCE</scope>
    <source>
        <strain evidence="2">DF49-4</strain>
    </source>
</reference>
<dbReference type="Proteomes" id="UP000663954">
    <property type="component" value="Chromosome"/>
</dbReference>
<reference evidence="5" key="6">
    <citation type="submission" date="2021-03" db="EMBL/GenBank/DDBJ databases">
        <authorList>
            <person name="Ma J."/>
        </authorList>
    </citation>
    <scope>NUCLEOTIDE SEQUENCE</scope>
    <source>
        <strain evidence="5">GX5</strain>
    </source>
</reference>
<evidence type="ECO:0000313" key="5">
    <source>
        <dbReference type="EMBL" id="QTD60855.1"/>
    </source>
</evidence>
<evidence type="ECO:0000313" key="3">
    <source>
        <dbReference type="EMBL" id="OFE43348.1"/>
    </source>
</evidence>
<dbReference type="STRING" id="202956.BJN41_06680"/>
<evidence type="ECO:0000313" key="8">
    <source>
        <dbReference type="Proteomes" id="UP000663954"/>
    </source>
</evidence>
<evidence type="ECO:0000313" key="7">
    <source>
        <dbReference type="Proteomes" id="UP000405075"/>
    </source>
</evidence>
<evidence type="ECO:0000313" key="2">
    <source>
        <dbReference type="EMBL" id="MDM1719238.1"/>
    </source>
</evidence>
<reference evidence="7" key="2">
    <citation type="submission" date="2019-11" db="EMBL/GenBank/DDBJ databases">
        <title>Escherichia coli 1916D6.</title>
        <authorList>
            <person name="Yao H."/>
            <person name="Du X."/>
            <person name="Yu R."/>
            <person name="Li A."/>
        </authorList>
    </citation>
    <scope>NUCLEOTIDE SEQUENCE [LARGE SCALE GENOMIC DNA]</scope>
    <source>
        <strain evidence="7">19110F47</strain>
    </source>
</reference>
<feature type="coiled-coil region" evidence="1">
    <location>
        <begin position="2"/>
        <end position="29"/>
    </location>
</feature>
<evidence type="ECO:0000313" key="4">
    <source>
        <dbReference type="EMBL" id="QGM27745.1"/>
    </source>
</evidence>